<keyword evidence="3" id="KW-1185">Reference proteome</keyword>
<dbReference type="EMBL" id="AVOT02088805">
    <property type="protein sequence ID" value="MBW0571781.1"/>
    <property type="molecule type" value="Genomic_DNA"/>
</dbReference>
<accession>A0A9Q3K168</accession>
<gene>
    <name evidence="2" type="ORF">O181_111496</name>
</gene>
<dbReference type="AlphaFoldDB" id="A0A9Q3K168"/>
<proteinExistence type="predicted"/>
<evidence type="ECO:0000256" key="1">
    <source>
        <dbReference type="SAM" id="MobiDB-lite"/>
    </source>
</evidence>
<reference evidence="2" key="1">
    <citation type="submission" date="2021-03" db="EMBL/GenBank/DDBJ databases">
        <title>Draft genome sequence of rust myrtle Austropuccinia psidii MF-1, a brazilian biotype.</title>
        <authorList>
            <person name="Quecine M.C."/>
            <person name="Pachon D.M.R."/>
            <person name="Bonatelli M.L."/>
            <person name="Correr F.H."/>
            <person name="Franceschini L.M."/>
            <person name="Leite T.F."/>
            <person name="Margarido G.R.A."/>
            <person name="Almeida C.A."/>
            <person name="Ferrarezi J.A."/>
            <person name="Labate C.A."/>
        </authorList>
    </citation>
    <scope>NUCLEOTIDE SEQUENCE</scope>
    <source>
        <strain evidence="2">MF-1</strain>
    </source>
</reference>
<protein>
    <submittedName>
        <fullName evidence="2">Uncharacterized protein</fullName>
    </submittedName>
</protein>
<name>A0A9Q3K168_9BASI</name>
<evidence type="ECO:0000313" key="3">
    <source>
        <dbReference type="Proteomes" id="UP000765509"/>
    </source>
</evidence>
<sequence length="125" mass="13858">MRPKGAKGGQPPSPQGQVGPKTQLGPPEPFLVTNSLDPRLAKNAMDTFLAGNPVGPLFWPWTTMDHYFSHGLWQPPEATRSGQSAFPSAYGEFFSFLHTIRTQGCRHGPYMVLYTIMHHFCSAIQ</sequence>
<evidence type="ECO:0000313" key="2">
    <source>
        <dbReference type="EMBL" id="MBW0571781.1"/>
    </source>
</evidence>
<comment type="caution">
    <text evidence="2">The sequence shown here is derived from an EMBL/GenBank/DDBJ whole genome shotgun (WGS) entry which is preliminary data.</text>
</comment>
<dbReference type="Proteomes" id="UP000765509">
    <property type="component" value="Unassembled WGS sequence"/>
</dbReference>
<organism evidence="2 3">
    <name type="scientific">Austropuccinia psidii MF-1</name>
    <dbReference type="NCBI Taxonomy" id="1389203"/>
    <lineage>
        <taxon>Eukaryota</taxon>
        <taxon>Fungi</taxon>
        <taxon>Dikarya</taxon>
        <taxon>Basidiomycota</taxon>
        <taxon>Pucciniomycotina</taxon>
        <taxon>Pucciniomycetes</taxon>
        <taxon>Pucciniales</taxon>
        <taxon>Sphaerophragmiaceae</taxon>
        <taxon>Austropuccinia</taxon>
    </lineage>
</organism>
<feature type="region of interest" description="Disordered" evidence="1">
    <location>
        <begin position="1"/>
        <end position="32"/>
    </location>
</feature>